<gene>
    <name evidence="1" type="ORF">IV81_GL001211</name>
</gene>
<dbReference type="PATRIC" id="fig|331679.3.peg.1236"/>
<dbReference type="RefSeq" id="WP_057801901.1">
    <property type="nucleotide sequence ID" value="NZ_JQBX01000004.1"/>
</dbReference>
<dbReference type="Proteomes" id="UP000051859">
    <property type="component" value="Unassembled WGS sequence"/>
</dbReference>
<accession>A0A0R2KYT8</accession>
<evidence type="ECO:0000313" key="2">
    <source>
        <dbReference type="Proteomes" id="UP000051859"/>
    </source>
</evidence>
<dbReference type="AlphaFoldDB" id="A0A0R2KYT8"/>
<comment type="caution">
    <text evidence="1">The sequence shown here is derived from an EMBL/GenBank/DDBJ whole genome shotgun (WGS) entry which is preliminary data.</text>
</comment>
<evidence type="ECO:0000313" key="1">
    <source>
        <dbReference type="EMBL" id="KRN94574.1"/>
    </source>
</evidence>
<organism evidence="1 2">
    <name type="scientific">Pediococcus stilesii</name>
    <dbReference type="NCBI Taxonomy" id="331679"/>
    <lineage>
        <taxon>Bacteria</taxon>
        <taxon>Bacillati</taxon>
        <taxon>Bacillota</taxon>
        <taxon>Bacilli</taxon>
        <taxon>Lactobacillales</taxon>
        <taxon>Lactobacillaceae</taxon>
        <taxon>Pediococcus</taxon>
    </lineage>
</organism>
<reference evidence="1 2" key="1">
    <citation type="journal article" date="2015" name="Genome Announc.">
        <title>Expanding the biotechnology potential of lactobacilli through comparative genomics of 213 strains and associated genera.</title>
        <authorList>
            <person name="Sun Z."/>
            <person name="Harris H.M."/>
            <person name="McCann A."/>
            <person name="Guo C."/>
            <person name="Argimon S."/>
            <person name="Zhang W."/>
            <person name="Yang X."/>
            <person name="Jeffery I.B."/>
            <person name="Cooney J.C."/>
            <person name="Kagawa T.F."/>
            <person name="Liu W."/>
            <person name="Song Y."/>
            <person name="Salvetti E."/>
            <person name="Wrobel A."/>
            <person name="Rasinkangas P."/>
            <person name="Parkhill J."/>
            <person name="Rea M.C."/>
            <person name="O'Sullivan O."/>
            <person name="Ritari J."/>
            <person name="Douillard F.P."/>
            <person name="Paul Ross R."/>
            <person name="Yang R."/>
            <person name="Briner A.E."/>
            <person name="Felis G.E."/>
            <person name="de Vos W.M."/>
            <person name="Barrangou R."/>
            <person name="Klaenhammer T.R."/>
            <person name="Caufield P.W."/>
            <person name="Cui Y."/>
            <person name="Zhang H."/>
            <person name="O'Toole P.W."/>
        </authorList>
    </citation>
    <scope>NUCLEOTIDE SEQUENCE [LARGE SCALE GENOMIC DNA]</scope>
    <source>
        <strain evidence="1 2">DSM 18001</strain>
    </source>
</reference>
<sequence length="136" mass="15426">MKINEDKLTIHVSLDDGDFNAAMDEYKYNRALLNIEKDGAPQLFINGVTYPIVQLSYQYLTNGIKDGVNILIAEYIDGDKIKHIMIDNVTGQTTYGNEYRLKSPRNSDVKAIDELVKRGFTKQQALKAYQCLCNLS</sequence>
<keyword evidence="2" id="KW-1185">Reference proteome</keyword>
<protein>
    <submittedName>
        <fullName evidence="1">Uncharacterized protein</fullName>
    </submittedName>
</protein>
<name>A0A0R2KYT8_9LACO</name>
<dbReference type="EMBL" id="JQBX01000004">
    <property type="protein sequence ID" value="KRN94574.1"/>
    <property type="molecule type" value="Genomic_DNA"/>
</dbReference>
<proteinExistence type="predicted"/>